<evidence type="ECO:0000256" key="1">
    <source>
        <dbReference type="ARBA" id="ARBA00023015"/>
    </source>
</evidence>
<dbReference type="AlphaFoldDB" id="A0AB35U2P4"/>
<dbReference type="InterPro" id="IPR000160">
    <property type="entry name" value="GGDEF_dom"/>
</dbReference>
<feature type="domain" description="GGDEF" evidence="4">
    <location>
        <begin position="498"/>
        <end position="621"/>
    </location>
</feature>
<evidence type="ECO:0000313" key="6">
    <source>
        <dbReference type="Proteomes" id="UP001286174"/>
    </source>
</evidence>
<sequence>MTYKVAFLTFDWNYMMMTGLLKGIRTRLGREKDVRFYVFNALARYLDEQIEEGALEIFNLCHLQDYDGILLQGNSSWPVAQRQRIVDAAYALGIPAVSVNYPLDHAVYVGTDNYGAMFEMVKHVIQVHHARRLYYASGLQSSYESQQRELGFLDACRQYGIEDAMVVSHGWQEQDGAKAAAFCLANGLPDALICANDSAARGAADWFAAHGIRIPQDILLTGIDGQNASDEKFPQITTMFRDYEKIGEQAAGAIISLMKEKKKISSVYVPARLVLHDSCGCNSEQEDPSYLVNAYGVLMREAHRFLRIQSHDLPALSAAANLVELLKELEKEVSHAGLNHLALLLDQSYLENYENPDNCRHYSHTLNLMVWAPADDHTVEADSVYHCYGQVESSQILPEEMLQLSNFYLVLPLRSNRLAIGIVVLPEIPEMMEYGFLAMYLSMIENALENVRRKVVMTKHNQLLDDLYLHDSLTGFFNRFGLEKYGSMHYKEVLAKYGRVYVAFIDIDHMKQINDTYGHKAGDEAISTASRIIRLAVDRDAFLMRYGGDEFVAVCQAPVKEAIEKVCASVLKKEKTRLNGLSVGEVCIDDAVPLDQAIARADDYMYQTKHSHDGMVVNVAR</sequence>
<keyword evidence="1" id="KW-0805">Transcription regulation</keyword>
<protein>
    <submittedName>
        <fullName evidence="5">GGDEF domain-containing protein</fullName>
    </submittedName>
</protein>
<dbReference type="PANTHER" id="PTHR30146">
    <property type="entry name" value="LACI-RELATED TRANSCRIPTIONAL REPRESSOR"/>
    <property type="match status" value="1"/>
</dbReference>
<dbReference type="CDD" id="cd01949">
    <property type="entry name" value="GGDEF"/>
    <property type="match status" value="1"/>
</dbReference>
<dbReference type="Gene3D" id="3.40.50.2300">
    <property type="match status" value="2"/>
</dbReference>
<dbReference type="GO" id="GO:0000976">
    <property type="term" value="F:transcription cis-regulatory region binding"/>
    <property type="evidence" value="ECO:0007669"/>
    <property type="project" value="TreeGrafter"/>
</dbReference>
<dbReference type="Pfam" id="PF00990">
    <property type="entry name" value="GGDEF"/>
    <property type="match status" value="1"/>
</dbReference>
<reference evidence="5 6" key="1">
    <citation type="submission" date="2022-03" db="EMBL/GenBank/DDBJ databases">
        <title>Novel taxa within the pig intestine.</title>
        <authorList>
            <person name="Wylensek D."/>
            <person name="Bishof K."/>
            <person name="Afrizal A."/>
            <person name="Clavel T."/>
        </authorList>
    </citation>
    <scope>NUCLEOTIDE SEQUENCE [LARGE SCALE GENOMIC DNA]</scope>
    <source>
        <strain evidence="5 6">CLA-KB-P133</strain>
    </source>
</reference>
<keyword evidence="2" id="KW-0238">DNA-binding</keyword>
<dbReference type="NCBIfam" id="TIGR00254">
    <property type="entry name" value="GGDEF"/>
    <property type="match status" value="1"/>
</dbReference>
<dbReference type="GO" id="GO:0003700">
    <property type="term" value="F:DNA-binding transcription factor activity"/>
    <property type="evidence" value="ECO:0007669"/>
    <property type="project" value="TreeGrafter"/>
</dbReference>
<dbReference type="SUPFAM" id="SSF55073">
    <property type="entry name" value="Nucleotide cyclase"/>
    <property type="match status" value="1"/>
</dbReference>
<organism evidence="5 6">
    <name type="scientific">Grylomicrobium aquisgranensis</name>
    <dbReference type="NCBI Taxonomy" id="2926318"/>
    <lineage>
        <taxon>Bacteria</taxon>
        <taxon>Bacillati</taxon>
        <taxon>Bacillota</taxon>
        <taxon>Erysipelotrichia</taxon>
        <taxon>Erysipelotrichales</taxon>
        <taxon>Erysipelotrichaceae</taxon>
        <taxon>Grylomicrobium</taxon>
    </lineage>
</organism>
<dbReference type="Gene3D" id="3.30.70.270">
    <property type="match status" value="1"/>
</dbReference>
<dbReference type="PROSITE" id="PS50887">
    <property type="entry name" value="GGDEF"/>
    <property type="match status" value="1"/>
</dbReference>
<evidence type="ECO:0000256" key="3">
    <source>
        <dbReference type="ARBA" id="ARBA00023163"/>
    </source>
</evidence>
<gene>
    <name evidence="5" type="ORF">MOZ60_06540</name>
</gene>
<comment type="caution">
    <text evidence="5">The sequence shown here is derived from an EMBL/GenBank/DDBJ whole genome shotgun (WGS) entry which is preliminary data.</text>
</comment>
<dbReference type="CDD" id="cd06267">
    <property type="entry name" value="PBP1_LacI_sugar_binding-like"/>
    <property type="match status" value="1"/>
</dbReference>
<dbReference type="SMART" id="SM00267">
    <property type="entry name" value="GGDEF"/>
    <property type="match status" value="1"/>
</dbReference>
<evidence type="ECO:0000313" key="5">
    <source>
        <dbReference type="EMBL" id="MDX8419750.1"/>
    </source>
</evidence>
<evidence type="ECO:0000259" key="4">
    <source>
        <dbReference type="PROSITE" id="PS50887"/>
    </source>
</evidence>
<dbReference type="RefSeq" id="WP_370596066.1">
    <property type="nucleotide sequence ID" value="NZ_JALBUR010000013.1"/>
</dbReference>
<dbReference type="SUPFAM" id="SSF53822">
    <property type="entry name" value="Periplasmic binding protein-like I"/>
    <property type="match status" value="1"/>
</dbReference>
<dbReference type="EMBL" id="JALBUR010000013">
    <property type="protein sequence ID" value="MDX8419750.1"/>
    <property type="molecule type" value="Genomic_DNA"/>
</dbReference>
<keyword evidence="6" id="KW-1185">Reference proteome</keyword>
<keyword evidence="3" id="KW-0804">Transcription</keyword>
<dbReference type="Pfam" id="PF13377">
    <property type="entry name" value="Peripla_BP_3"/>
    <property type="match status" value="1"/>
</dbReference>
<dbReference type="InterPro" id="IPR046335">
    <property type="entry name" value="LacI/GalR-like_sensor"/>
</dbReference>
<dbReference type="InterPro" id="IPR029787">
    <property type="entry name" value="Nucleotide_cyclase"/>
</dbReference>
<dbReference type="Proteomes" id="UP001286174">
    <property type="component" value="Unassembled WGS sequence"/>
</dbReference>
<name>A0AB35U2P4_9FIRM</name>
<proteinExistence type="predicted"/>
<dbReference type="InterPro" id="IPR028082">
    <property type="entry name" value="Peripla_BP_I"/>
</dbReference>
<evidence type="ECO:0000256" key="2">
    <source>
        <dbReference type="ARBA" id="ARBA00023125"/>
    </source>
</evidence>
<dbReference type="PANTHER" id="PTHR30146:SF24">
    <property type="entry name" value="XYLOSE OPERON REGULATORY PROTEIN"/>
    <property type="match status" value="1"/>
</dbReference>
<dbReference type="InterPro" id="IPR043128">
    <property type="entry name" value="Rev_trsase/Diguanyl_cyclase"/>
</dbReference>
<accession>A0AB35U2P4</accession>